<dbReference type="AlphaFoldDB" id="L0AZH5"/>
<reference evidence="3 4" key="1">
    <citation type="journal article" date="2012" name="BMC Genomics">
        <title>Comparative genomic analysis and phylogenetic position of Theileria equi.</title>
        <authorList>
            <person name="Kappmeyer L.S."/>
            <person name="Thiagarajan M."/>
            <person name="Herndon D.R."/>
            <person name="Ramsay J.D."/>
            <person name="Caler E."/>
            <person name="Djikeng A."/>
            <person name="Gillespie J.J."/>
            <person name="Lau A.O."/>
            <person name="Roalson E.H."/>
            <person name="Silva J.C."/>
            <person name="Silva M.G."/>
            <person name="Suarez C.E."/>
            <person name="Ueti M.W."/>
            <person name="Nene V.M."/>
            <person name="Mealey R.H."/>
            <person name="Knowles D.P."/>
            <person name="Brayton K.A."/>
        </authorList>
    </citation>
    <scope>NUCLEOTIDE SEQUENCE [LARGE SCALE GENOMIC DNA]</scope>
    <source>
        <strain evidence="3 4">WA</strain>
    </source>
</reference>
<organism evidence="3 4">
    <name type="scientific">Theileria equi strain WA</name>
    <dbReference type="NCBI Taxonomy" id="1537102"/>
    <lineage>
        <taxon>Eukaryota</taxon>
        <taxon>Sar</taxon>
        <taxon>Alveolata</taxon>
        <taxon>Apicomplexa</taxon>
        <taxon>Aconoidasida</taxon>
        <taxon>Piroplasmida</taxon>
        <taxon>Theileriidae</taxon>
        <taxon>Theileria</taxon>
    </lineage>
</organism>
<gene>
    <name evidence="3" type="ORF">BEWA_004000</name>
</gene>
<feature type="transmembrane region" description="Helical" evidence="2">
    <location>
        <begin position="758"/>
        <end position="780"/>
    </location>
</feature>
<proteinExistence type="predicted"/>
<evidence type="ECO:0000313" key="4">
    <source>
        <dbReference type="Proteomes" id="UP000031512"/>
    </source>
</evidence>
<feature type="transmembrane region" description="Helical" evidence="2">
    <location>
        <begin position="20"/>
        <end position="37"/>
    </location>
</feature>
<feature type="transmembrane region" description="Helical" evidence="2">
    <location>
        <begin position="138"/>
        <end position="159"/>
    </location>
</feature>
<dbReference type="OrthoDB" id="365362at2759"/>
<dbReference type="VEuPathDB" id="PiroplasmaDB:BEWA_004000"/>
<sequence length="990" mass="112250">MNWISLKHVYYIPSEDFMSMLALLHLSSLTLTGFGVLRHSKGINEIRVHIWSLYLAAVLFILSLVFSRRQREEKDEAYMSTSSTYSRLLKFIMPFLLLISIASLITFAAFHGVIIVLAIHLTLITFVLTGFPRLLLCILTIAGIFIGTGFQVILVGFLYGKSGSRKRIVDLSADFRYGTATQTRVVFLDILLLLLQVIGGCIFYSNHWKLGYLISRYKARPAYFISNIVGVTEIEHALMTKYGCGFEDSINYSECMSNLSPRVIKTKEEQPSHAAQAPSIDHDSECLSNLNQGLVKAKENASLVNNRKESYNWSTRSFTRGSDGTLFSQSTGFSDKGTSYDYSTSIDGYIPSCPDEEEDEEWVKICNENISTNKRLAKRTGTADAIKPSGSFAKMGNFAYIDARFQTPRRERSATMYESRLGSGISYGESLDAILSRKHNSRNSTKPFTSFLFSRDAFGSGSISRSFEPSLVSGDSLDATPMELSSIDYSDNLQLTIKGMSSIGATRIAQGDEIDTSTGFRPQTRAMRIIKQGRRNSIEIPVPPIEYKVEHSSKHASEFPCDEDAETSKRAHSTSITPEKRTNTHMDTILSKYSDYRMLSMPPEGLFHSESLSRELEEMNQDMTALRDLEMSVTNPFLKLVYLLLPKCIKDALDVCGGKYEKLKGKREIMEKSRWPEDLLVPSRNTFDMFHSPSIEAMYVHWMDSFNAYFYGITKKETFSICVYTLVASIILCLRHILTMDNDDAATFTSGYKIGLLIARYILQAIVDLLCMIPIFRTSWKVHNKSNMRRTYFVMLFLCLFQYLLNIFDLCMCIGLNNPGYAMYNTVIMSLLLTKTSALLILRLPTYIFLYLLYFSTFLIIHKTHVKHKIYRWLLMEVFSQFIIGAGTYCFCARPIDTNRRLLFSMYILPYITYLNKRFKGQVLGHAESRGYAFEQGENYEGSIGGLARGDHEVSIRHEDKGSINDGRGFFEYLGSIEESGPTKLPMASI</sequence>
<feature type="transmembrane region" description="Helical" evidence="2">
    <location>
        <begin position="719"/>
        <end position="738"/>
    </location>
</feature>
<feature type="transmembrane region" description="Helical" evidence="2">
    <location>
        <begin position="49"/>
        <end position="67"/>
    </location>
</feature>
<feature type="transmembrane region" description="Helical" evidence="2">
    <location>
        <begin position="792"/>
        <end position="817"/>
    </location>
</feature>
<evidence type="ECO:0000313" key="3">
    <source>
        <dbReference type="EMBL" id="AFZ80992.1"/>
    </source>
</evidence>
<dbReference type="Proteomes" id="UP000031512">
    <property type="component" value="Chromosome 3"/>
</dbReference>
<dbReference type="RefSeq" id="XP_004830658.1">
    <property type="nucleotide sequence ID" value="XM_004830601.1"/>
</dbReference>
<feature type="transmembrane region" description="Helical" evidence="2">
    <location>
        <begin position="185"/>
        <end position="206"/>
    </location>
</feature>
<feature type="transmembrane region" description="Helical" evidence="2">
    <location>
        <begin position="113"/>
        <end position="131"/>
    </location>
</feature>
<evidence type="ECO:0000256" key="1">
    <source>
        <dbReference type="SAM" id="MobiDB-lite"/>
    </source>
</evidence>
<feature type="transmembrane region" description="Helical" evidence="2">
    <location>
        <begin position="873"/>
        <end position="896"/>
    </location>
</feature>
<dbReference type="EMBL" id="CP001670">
    <property type="protein sequence ID" value="AFZ80992.1"/>
    <property type="molecule type" value="Genomic_DNA"/>
</dbReference>
<dbReference type="KEGG" id="beq:BEWA_004000"/>
<dbReference type="GeneID" id="15804690"/>
<keyword evidence="2" id="KW-1133">Transmembrane helix</keyword>
<evidence type="ECO:0000256" key="2">
    <source>
        <dbReference type="SAM" id="Phobius"/>
    </source>
</evidence>
<protein>
    <submittedName>
        <fullName evidence="3">Uncharacterized protein</fullName>
    </submittedName>
</protein>
<feature type="region of interest" description="Disordered" evidence="1">
    <location>
        <begin position="551"/>
        <end position="577"/>
    </location>
</feature>
<dbReference type="eggNOG" id="ENOG502SSJW">
    <property type="taxonomic scope" value="Eukaryota"/>
</dbReference>
<feature type="transmembrane region" description="Helical" evidence="2">
    <location>
        <begin position="88"/>
        <end position="107"/>
    </location>
</feature>
<feature type="transmembrane region" description="Helical" evidence="2">
    <location>
        <begin position="837"/>
        <end position="861"/>
    </location>
</feature>
<name>L0AZH5_THEEQ</name>
<keyword evidence="2" id="KW-0812">Transmembrane</keyword>
<keyword evidence="2" id="KW-0472">Membrane</keyword>
<accession>L0AZH5</accession>
<keyword evidence="4" id="KW-1185">Reference proteome</keyword>